<dbReference type="RefSeq" id="WP_259098942.1">
    <property type="nucleotide sequence ID" value="NZ_CP130454.1"/>
</dbReference>
<organism evidence="1 2">
    <name type="scientific">Candidatus Fervidibacter sacchari</name>
    <dbReference type="NCBI Taxonomy" id="1448929"/>
    <lineage>
        <taxon>Bacteria</taxon>
        <taxon>Candidatus Fervidibacterota</taxon>
        <taxon>Candidatus Fervidibacter</taxon>
    </lineage>
</organism>
<reference evidence="1 2" key="1">
    <citation type="submission" date="2022-08" db="EMBL/GenBank/DDBJ databases">
        <title>Bacterial and archaeal communities from various locations to study Microbial Dark Matter (Phase II).</title>
        <authorList>
            <person name="Stepanauskas R."/>
        </authorList>
    </citation>
    <scope>NUCLEOTIDE SEQUENCE [LARGE SCALE GENOMIC DNA]</scope>
    <source>
        <strain evidence="1 2">PD1</strain>
    </source>
</reference>
<sequence>MGWRMSSGRFSFHCMNCSKSSLRYRPADMFCPEPVHPNSVGHLLIAHAWLTAMGW</sequence>
<comment type="caution">
    <text evidence="1">The sequence shown here is derived from an EMBL/GenBank/DDBJ whole genome shotgun (WGS) entry which is preliminary data.</text>
</comment>
<dbReference type="Proteomes" id="UP001204798">
    <property type="component" value="Unassembled WGS sequence"/>
</dbReference>
<accession>A0ABT2EQW3</accession>
<keyword evidence="2" id="KW-1185">Reference proteome</keyword>
<proteinExistence type="predicted"/>
<dbReference type="InterPro" id="IPR036514">
    <property type="entry name" value="SGNH_hydro_sf"/>
</dbReference>
<protein>
    <recommendedName>
        <fullName evidence="3">SGNH/GDSL hydrolase family protein</fullName>
    </recommendedName>
</protein>
<evidence type="ECO:0008006" key="3">
    <source>
        <dbReference type="Google" id="ProtNLM"/>
    </source>
</evidence>
<evidence type="ECO:0000313" key="1">
    <source>
        <dbReference type="EMBL" id="MCS3920301.1"/>
    </source>
</evidence>
<gene>
    <name evidence="1" type="ORF">M2350_002730</name>
</gene>
<evidence type="ECO:0000313" key="2">
    <source>
        <dbReference type="Proteomes" id="UP001204798"/>
    </source>
</evidence>
<dbReference type="EMBL" id="JANUCP010000005">
    <property type="protein sequence ID" value="MCS3920301.1"/>
    <property type="molecule type" value="Genomic_DNA"/>
</dbReference>
<name>A0ABT2EQW3_9BACT</name>
<dbReference type="Gene3D" id="3.40.50.1110">
    <property type="entry name" value="SGNH hydrolase"/>
    <property type="match status" value="1"/>
</dbReference>